<accession>A0ABM4GP22</accession>
<organism evidence="2 3">
    <name type="scientific">Drosophila kikkawai</name>
    <name type="common">Fruit fly</name>
    <dbReference type="NCBI Taxonomy" id="30033"/>
    <lineage>
        <taxon>Eukaryota</taxon>
        <taxon>Metazoa</taxon>
        <taxon>Ecdysozoa</taxon>
        <taxon>Arthropoda</taxon>
        <taxon>Hexapoda</taxon>
        <taxon>Insecta</taxon>
        <taxon>Pterygota</taxon>
        <taxon>Neoptera</taxon>
        <taxon>Endopterygota</taxon>
        <taxon>Diptera</taxon>
        <taxon>Brachycera</taxon>
        <taxon>Muscomorpha</taxon>
        <taxon>Ephydroidea</taxon>
        <taxon>Drosophilidae</taxon>
        <taxon>Drosophila</taxon>
        <taxon>Sophophora</taxon>
    </lineage>
</organism>
<dbReference type="SUPFAM" id="SSF51430">
    <property type="entry name" value="NAD(P)-linked oxidoreductase"/>
    <property type="match status" value="1"/>
</dbReference>
<feature type="domain" description="NADP-dependent oxidoreductase" evidence="1">
    <location>
        <begin position="55"/>
        <end position="169"/>
    </location>
</feature>
<evidence type="ECO:0000313" key="2">
    <source>
        <dbReference type="Proteomes" id="UP001652661"/>
    </source>
</evidence>
<dbReference type="Gene3D" id="3.20.20.100">
    <property type="entry name" value="NADP-dependent oxidoreductase domain"/>
    <property type="match status" value="1"/>
</dbReference>
<keyword evidence="2" id="KW-1185">Reference proteome</keyword>
<dbReference type="PRINTS" id="PR00069">
    <property type="entry name" value="ALDKETRDTASE"/>
</dbReference>
<dbReference type="Pfam" id="PF00248">
    <property type="entry name" value="Aldo_ket_red"/>
    <property type="match status" value="1"/>
</dbReference>
<dbReference type="InterPro" id="IPR023210">
    <property type="entry name" value="NADP_OxRdtase_dom"/>
</dbReference>
<dbReference type="InterPro" id="IPR020471">
    <property type="entry name" value="AKR"/>
</dbReference>
<dbReference type="InterPro" id="IPR018170">
    <property type="entry name" value="Aldo/ket_reductase_CS"/>
</dbReference>
<dbReference type="PROSITE" id="PS00798">
    <property type="entry name" value="ALDOKETO_REDUCTASE_1"/>
    <property type="match status" value="1"/>
</dbReference>
<proteinExistence type="predicted"/>
<dbReference type="PANTHER" id="PTHR11732">
    <property type="entry name" value="ALDO/KETO REDUCTASE"/>
    <property type="match status" value="1"/>
</dbReference>
<sequence>MLPIRCLTKCDAEEDENSQIAVILGGDQRPPCGAKTLLLAPKVKLSSGYEMPILGFGTNKLRGYQCSTAIHYAVETGYRHFDTAYYYENEKDIGEALRTQIKMGNVSRENIFLTTKLWNIHHDPSDVRRICEKQLELLGFNYIDLYLMHFPIGYQHLCDEILKPMKDGKIQTKNSTIRRWSIFNLLFESGCANYSIEDVYCVQSIQSSPVGPMDISRVS</sequence>
<dbReference type="InterPro" id="IPR036812">
    <property type="entry name" value="NAD(P)_OxRdtase_dom_sf"/>
</dbReference>
<protein>
    <submittedName>
        <fullName evidence="3">Uncharacterized protein isoform X3</fullName>
    </submittedName>
</protein>
<dbReference type="Proteomes" id="UP001652661">
    <property type="component" value="Chromosome X"/>
</dbReference>
<gene>
    <name evidence="3" type="primary">LOC138929155</name>
</gene>
<evidence type="ECO:0000313" key="3">
    <source>
        <dbReference type="RefSeq" id="XP_070144468.1"/>
    </source>
</evidence>
<name>A0ABM4GP22_DROKI</name>
<dbReference type="RefSeq" id="XP_070144468.1">
    <property type="nucleotide sequence ID" value="XM_070288367.1"/>
</dbReference>
<reference evidence="3" key="1">
    <citation type="submission" date="2025-08" db="UniProtKB">
        <authorList>
            <consortium name="RefSeq"/>
        </authorList>
    </citation>
    <scope>IDENTIFICATION</scope>
    <source>
        <strain evidence="3">14028-0561.14</strain>
        <tissue evidence="3">Whole fly</tissue>
    </source>
</reference>
<evidence type="ECO:0000259" key="1">
    <source>
        <dbReference type="Pfam" id="PF00248"/>
    </source>
</evidence>
<dbReference type="GeneID" id="138929155"/>